<dbReference type="Proteomes" id="UP001206128">
    <property type="component" value="Unassembled WGS sequence"/>
</dbReference>
<name>A0AAE3KGA6_9PSEU</name>
<gene>
    <name evidence="1" type="ORF">LX83_002525</name>
</gene>
<dbReference type="AlphaFoldDB" id="A0AAE3KGA6"/>
<keyword evidence="2" id="KW-1185">Reference proteome</keyword>
<comment type="caution">
    <text evidence="1">The sequence shown here is derived from an EMBL/GenBank/DDBJ whole genome shotgun (WGS) entry which is preliminary data.</text>
</comment>
<organism evidence="1 2">
    <name type="scientific">Goodfellowiella coeruleoviolacea</name>
    <dbReference type="NCBI Taxonomy" id="334858"/>
    <lineage>
        <taxon>Bacteria</taxon>
        <taxon>Bacillati</taxon>
        <taxon>Actinomycetota</taxon>
        <taxon>Actinomycetes</taxon>
        <taxon>Pseudonocardiales</taxon>
        <taxon>Pseudonocardiaceae</taxon>
        <taxon>Goodfellowiella</taxon>
    </lineage>
</organism>
<protein>
    <submittedName>
        <fullName evidence="1">Uncharacterized protein</fullName>
    </submittedName>
</protein>
<dbReference type="EMBL" id="JAMTCK010000005">
    <property type="protein sequence ID" value="MCP2165667.1"/>
    <property type="molecule type" value="Genomic_DNA"/>
</dbReference>
<proteinExistence type="predicted"/>
<dbReference type="RefSeq" id="WP_253770707.1">
    <property type="nucleotide sequence ID" value="NZ_JAMTCK010000005.1"/>
</dbReference>
<sequence>MSEDTADTIGSPGLAGLTDYERGWVGVLDELRGCPAIEVFEDSIMPVTLVAADAAEACAEIERRFGVSLDPAFQRSHLRFSMLGCAWQTVDPWPEQARWPEVHGEFYLSELCSVFENGSPVRPGDGWYWSTPEEHQLLSEFRLFDGSAYGGTGFHGALRIQPGVRNPEIWYSHVKRGHWRLDLDYRGYLDALRVTRGTYGWQYLFADEDALVGDDCEFEVENLTAMLDVFPEWFPEHDYAPLHERLARRLAARER</sequence>
<evidence type="ECO:0000313" key="2">
    <source>
        <dbReference type="Proteomes" id="UP001206128"/>
    </source>
</evidence>
<reference evidence="1" key="1">
    <citation type="submission" date="2022-06" db="EMBL/GenBank/DDBJ databases">
        <title>Genomic Encyclopedia of Archaeal and Bacterial Type Strains, Phase II (KMG-II): from individual species to whole genera.</title>
        <authorList>
            <person name="Goeker M."/>
        </authorList>
    </citation>
    <scope>NUCLEOTIDE SEQUENCE</scope>
    <source>
        <strain evidence="1">DSM 43935</strain>
    </source>
</reference>
<evidence type="ECO:0000313" key="1">
    <source>
        <dbReference type="EMBL" id="MCP2165667.1"/>
    </source>
</evidence>
<accession>A0AAE3KGA6</accession>